<evidence type="ECO:0000313" key="2">
    <source>
        <dbReference type="EMBL" id="MCT7376069.1"/>
    </source>
</evidence>
<accession>A0ABT2LSB7</accession>
<gene>
    <name evidence="2" type="ORF">N5A92_13610</name>
</gene>
<evidence type="ECO:0000256" key="1">
    <source>
        <dbReference type="SAM" id="MobiDB-lite"/>
    </source>
</evidence>
<feature type="compositionally biased region" description="Low complexity" evidence="1">
    <location>
        <begin position="10"/>
        <end position="25"/>
    </location>
</feature>
<reference evidence="2 3" key="1">
    <citation type="submission" date="2022-09" db="EMBL/GenBank/DDBJ databases">
        <title>Chelativorans salina sp. nov., a novel slightly halophilic bacterium isolated from a saline lake sediment enrichment.</title>
        <authorList>
            <person name="Gao L."/>
            <person name="Fang B.-Z."/>
            <person name="Li W.-J."/>
        </authorList>
    </citation>
    <scope>NUCLEOTIDE SEQUENCE [LARGE SCALE GENOMIC DNA]</scope>
    <source>
        <strain evidence="2 3">EGI FJ00035</strain>
    </source>
</reference>
<sequence>MKDGPGGRRPGPSRAARSRTAALGRSDSEGYPVPNPKHSRYGFDPGSSPAASDWDDTPQQEKPVCVAA</sequence>
<organism evidence="2 3">
    <name type="scientific">Chelativorans salis</name>
    <dbReference type="NCBI Taxonomy" id="2978478"/>
    <lineage>
        <taxon>Bacteria</taxon>
        <taxon>Pseudomonadati</taxon>
        <taxon>Pseudomonadota</taxon>
        <taxon>Alphaproteobacteria</taxon>
        <taxon>Hyphomicrobiales</taxon>
        <taxon>Phyllobacteriaceae</taxon>
        <taxon>Chelativorans</taxon>
    </lineage>
</organism>
<dbReference type="Proteomes" id="UP001320831">
    <property type="component" value="Unassembled WGS sequence"/>
</dbReference>
<dbReference type="EMBL" id="JAOCZP010000003">
    <property type="protein sequence ID" value="MCT7376069.1"/>
    <property type="molecule type" value="Genomic_DNA"/>
</dbReference>
<name>A0ABT2LSB7_9HYPH</name>
<keyword evidence="3" id="KW-1185">Reference proteome</keyword>
<feature type="region of interest" description="Disordered" evidence="1">
    <location>
        <begin position="1"/>
        <end position="68"/>
    </location>
</feature>
<evidence type="ECO:0000313" key="3">
    <source>
        <dbReference type="Proteomes" id="UP001320831"/>
    </source>
</evidence>
<proteinExistence type="predicted"/>
<comment type="caution">
    <text evidence="2">The sequence shown here is derived from an EMBL/GenBank/DDBJ whole genome shotgun (WGS) entry which is preliminary data.</text>
</comment>
<protein>
    <submittedName>
        <fullName evidence="2">Uncharacterized protein</fullName>
    </submittedName>
</protein>